<dbReference type="Proteomes" id="UP000000328">
    <property type="component" value="Chromosome"/>
</dbReference>
<sequence>MLPAGLRVGELGLAVRADQRNLRGITRLAEVEAIATAGIPGVEEVGELAELPTLRRLTLTTAEPVGDLVRLRRLGAVRIELRGVPKTQEQAARDALPEADLVLVTDDVQESRTRPAPA</sequence>
<accession>A0A0H3D3V6</accession>
<name>A0A0H3D3V6_AMYMU</name>
<protein>
    <submittedName>
        <fullName evidence="1">Uncharacterized protein</fullName>
    </submittedName>
</protein>
<dbReference type="OrthoDB" id="135105at2"/>
<dbReference type="EMBL" id="CP002000">
    <property type="protein sequence ID" value="ADJ45670.1"/>
    <property type="molecule type" value="Genomic_DNA"/>
</dbReference>
<dbReference type="AlphaFoldDB" id="A0A0H3D3V6"/>
<evidence type="ECO:0000313" key="1">
    <source>
        <dbReference type="EMBL" id="ADJ45670.1"/>
    </source>
</evidence>
<evidence type="ECO:0000313" key="2">
    <source>
        <dbReference type="Proteomes" id="UP000000328"/>
    </source>
</evidence>
<dbReference type="PATRIC" id="fig|749927.5.peg.4021"/>
<dbReference type="HOGENOM" id="CLU_2068170_0_0_11"/>
<organism evidence="1 2">
    <name type="scientific">Amycolatopsis mediterranei (strain U-32)</name>
    <dbReference type="NCBI Taxonomy" id="749927"/>
    <lineage>
        <taxon>Bacteria</taxon>
        <taxon>Bacillati</taxon>
        <taxon>Actinomycetota</taxon>
        <taxon>Actinomycetes</taxon>
        <taxon>Pseudonocardiales</taxon>
        <taxon>Pseudonocardiaceae</taxon>
        <taxon>Amycolatopsis</taxon>
    </lineage>
</organism>
<gene>
    <name evidence="1" type="ordered locus">AMED_3891</name>
</gene>
<reference evidence="1 2" key="1">
    <citation type="journal article" date="2010" name="Cell Res.">
        <title>Complete genome sequence of the rifamycin SV-producing Amycolatopsis mediterranei U32 revealed its genetic characteristics in phylogeny and metabolism.</title>
        <authorList>
            <person name="Zhao W."/>
            <person name="Zhong Y."/>
            <person name="Yuan H."/>
            <person name="Wang J."/>
            <person name="Zheng H."/>
            <person name="Wang Y."/>
            <person name="Cen X."/>
            <person name="Xu F."/>
            <person name="Bai J."/>
            <person name="Han X."/>
            <person name="Lu G."/>
            <person name="Zhu Y."/>
            <person name="Shao Z."/>
            <person name="Yan H."/>
            <person name="Li C."/>
            <person name="Peng N."/>
            <person name="Zhang Z."/>
            <person name="Zhang Y."/>
            <person name="Lin W."/>
            <person name="Fan Y."/>
            <person name="Qin Z."/>
            <person name="Hu Y."/>
            <person name="Zhu B."/>
            <person name="Wang S."/>
            <person name="Ding X."/>
            <person name="Zhao G.P."/>
        </authorList>
    </citation>
    <scope>NUCLEOTIDE SEQUENCE [LARGE SCALE GENOMIC DNA]</scope>
    <source>
        <strain evidence="2">U-32</strain>
    </source>
</reference>
<proteinExistence type="predicted"/>
<dbReference type="KEGG" id="amd:AMED_3891"/>